<feature type="compositionally biased region" description="Acidic residues" evidence="1">
    <location>
        <begin position="1"/>
        <end position="13"/>
    </location>
</feature>
<reference evidence="5" key="1">
    <citation type="journal article" date="2019" name="Int. J. Syst. Evol. Microbiol.">
        <title>The Global Catalogue of Microorganisms (GCM) 10K type strain sequencing project: providing services to taxonomists for standard genome sequencing and annotation.</title>
        <authorList>
            <consortium name="The Broad Institute Genomics Platform"/>
            <consortium name="The Broad Institute Genome Sequencing Center for Infectious Disease"/>
            <person name="Wu L."/>
            <person name="Ma J."/>
        </authorList>
    </citation>
    <scope>NUCLEOTIDE SEQUENCE [LARGE SCALE GENOMIC DNA]</scope>
    <source>
        <strain evidence="5">KCTC 42953</strain>
    </source>
</reference>
<feature type="non-terminal residue" evidence="4">
    <location>
        <position position="1"/>
    </location>
</feature>
<comment type="caution">
    <text evidence="4">The sequence shown here is derived from an EMBL/GenBank/DDBJ whole genome shotgun (WGS) entry which is preliminary data.</text>
</comment>
<evidence type="ECO:0000313" key="5">
    <source>
        <dbReference type="Proteomes" id="UP001595533"/>
    </source>
</evidence>
<feature type="domain" description="Bacterial Ig-like" evidence="3">
    <location>
        <begin position="394"/>
        <end position="472"/>
    </location>
</feature>
<dbReference type="InterPro" id="IPR041498">
    <property type="entry name" value="Big_6"/>
</dbReference>
<evidence type="ECO:0000256" key="1">
    <source>
        <dbReference type="SAM" id="MobiDB-lite"/>
    </source>
</evidence>
<dbReference type="Gene3D" id="2.60.40.10">
    <property type="entry name" value="Immunoglobulins"/>
    <property type="match status" value="5"/>
</dbReference>
<proteinExistence type="predicted"/>
<dbReference type="Pfam" id="PF17936">
    <property type="entry name" value="Big_6"/>
    <property type="match status" value="2"/>
</dbReference>
<dbReference type="Pfam" id="PF19077">
    <property type="entry name" value="Big_13"/>
    <property type="match status" value="3"/>
</dbReference>
<protein>
    <submittedName>
        <fullName evidence="4">Ig-like domain-containing protein</fullName>
    </submittedName>
</protein>
<dbReference type="InterPro" id="IPR044016">
    <property type="entry name" value="Big_13"/>
</dbReference>
<feature type="compositionally biased region" description="Low complexity" evidence="1">
    <location>
        <begin position="30"/>
        <end position="42"/>
    </location>
</feature>
<sequence>ITDGDDIFAEQDDPAGNTSPQTTELGGIDTTPPAAPVVTSPVDGALTNNNTPLVVGTAEPGSQVTVTGPLGETCSVVADVNGDWSCTIAPALADGANLLSVVATDEAGNSSPATELTLNVDTIAPLAPVIIAPTNGAPVTGTGEPGATVNVTTPSGATCSALVQPDGSWSCNLDQPPVDGEDISADQTDPAGNTSPDTTATDGIDTTPPAAPVVTSPADGALTNNNTPLVVGTAEPGSQVTVTGPLGETCSVVADVNGDWSCTIAPALADGANLLSVVATDEAGNSSPATELTLNVDTIAPLAPVIIAPTNGAPVTGTGEPGATVNVTTPSGATCSALVQPDGSWSCNLDQPPVNGEDISADQTDPAGNTSPDTTATGGIDTLAPADPVITAPADGITINDNTPTVTGTGEPGSTVTVTGPLGETCSVVVDVNGDWSCTISPALQDGSNLLTAVASDDAGNQSNSDSITLIINASATYGLVINAPAELVTTEMGGSDSFTVVLPLSPTDDVTVDFSSSDLTEGTVSPSSVTFTAADWDQPVTITVTGVDDPDYDLDQSYQVITSALSSLDLNYAGINPADVDAVNVDDDESPDLRAFITNCVRGVQPTDSMTYRLLISNTGNKDITGANVATVLGDKMTLPQWVCQQNGGASCDSLSGSGDLNETVDLPVGSSLLYLFDADVDAALTDFIDVEGSVTMPVDETDVNPGDNVAFDSDLVYLYLFKDTFDCAPPGTIESTNALLESLTQ</sequence>
<keyword evidence="5" id="KW-1185">Reference proteome</keyword>
<dbReference type="NCBIfam" id="NF033510">
    <property type="entry name" value="Ca_tandemer"/>
    <property type="match status" value="5"/>
</dbReference>
<evidence type="ECO:0000259" key="3">
    <source>
        <dbReference type="Pfam" id="PF19077"/>
    </source>
</evidence>
<feature type="domain" description="Bacterial Ig-like" evidence="3">
    <location>
        <begin position="221"/>
        <end position="298"/>
    </location>
</feature>
<feature type="domain" description="Bacterial Ig" evidence="2">
    <location>
        <begin position="300"/>
        <end position="377"/>
    </location>
</feature>
<feature type="domain" description="Bacterial Ig" evidence="2">
    <location>
        <begin position="124"/>
        <end position="201"/>
    </location>
</feature>
<feature type="region of interest" description="Disordered" evidence="1">
    <location>
        <begin position="344"/>
        <end position="386"/>
    </location>
</feature>
<dbReference type="InterPro" id="IPR013783">
    <property type="entry name" value="Ig-like_fold"/>
</dbReference>
<feature type="compositionally biased region" description="Polar residues" evidence="1">
    <location>
        <begin position="361"/>
        <end position="377"/>
    </location>
</feature>
<name>A0ABV7J846_9GAMM</name>
<organism evidence="4 5">
    <name type="scientific">Marinicella sediminis</name>
    <dbReference type="NCBI Taxonomy" id="1792834"/>
    <lineage>
        <taxon>Bacteria</taxon>
        <taxon>Pseudomonadati</taxon>
        <taxon>Pseudomonadota</taxon>
        <taxon>Gammaproteobacteria</taxon>
        <taxon>Lysobacterales</taxon>
        <taxon>Marinicellaceae</taxon>
        <taxon>Marinicella</taxon>
    </lineage>
</organism>
<evidence type="ECO:0000259" key="2">
    <source>
        <dbReference type="Pfam" id="PF17936"/>
    </source>
</evidence>
<feature type="region of interest" description="Disordered" evidence="1">
    <location>
        <begin position="1"/>
        <end position="45"/>
    </location>
</feature>
<evidence type="ECO:0000313" key="4">
    <source>
        <dbReference type="EMBL" id="MFC3194094.1"/>
    </source>
</evidence>
<dbReference type="EMBL" id="JBHRTS010000004">
    <property type="protein sequence ID" value="MFC3194094.1"/>
    <property type="molecule type" value="Genomic_DNA"/>
</dbReference>
<dbReference type="Proteomes" id="UP001595533">
    <property type="component" value="Unassembled WGS sequence"/>
</dbReference>
<feature type="domain" description="Bacterial Ig-like" evidence="3">
    <location>
        <begin position="45"/>
        <end position="122"/>
    </location>
</feature>
<gene>
    <name evidence="4" type="ORF">ACFODZ_07565</name>
</gene>
<feature type="compositionally biased region" description="Polar residues" evidence="1">
    <location>
        <begin position="185"/>
        <end position="201"/>
    </location>
</feature>
<feature type="compositionally biased region" description="Low complexity" evidence="1">
    <location>
        <begin position="206"/>
        <end position="218"/>
    </location>
</feature>
<accession>A0ABV7J846</accession>
<feature type="region of interest" description="Disordered" evidence="1">
    <location>
        <begin position="168"/>
        <end position="237"/>
    </location>
</feature>
<dbReference type="RefSeq" id="WP_379876320.1">
    <property type="nucleotide sequence ID" value="NZ_JBHRTS010000004.1"/>
</dbReference>